<dbReference type="PRINTS" id="PR00081">
    <property type="entry name" value="GDHRDH"/>
</dbReference>
<gene>
    <name evidence="3" type="ORF">ACFPOC_08655</name>
</gene>
<evidence type="ECO:0000256" key="1">
    <source>
        <dbReference type="ARBA" id="ARBA00006484"/>
    </source>
</evidence>
<dbReference type="Pfam" id="PF13561">
    <property type="entry name" value="adh_short_C2"/>
    <property type="match status" value="1"/>
</dbReference>
<comment type="similarity">
    <text evidence="1">Belongs to the short-chain dehydrogenases/reductases (SDR) family.</text>
</comment>
<dbReference type="PANTHER" id="PTHR42879:SF2">
    <property type="entry name" value="3-OXOACYL-[ACYL-CARRIER-PROTEIN] REDUCTASE FABG"/>
    <property type="match status" value="1"/>
</dbReference>
<dbReference type="InterPro" id="IPR020904">
    <property type="entry name" value="Sc_DH/Rdtase_CS"/>
</dbReference>
<feature type="domain" description="Ketoreductase" evidence="2">
    <location>
        <begin position="2"/>
        <end position="185"/>
    </location>
</feature>
<dbReference type="PRINTS" id="PR00080">
    <property type="entry name" value="SDRFAMILY"/>
</dbReference>
<sequence>MKPVLVTGTSRGLGLAILRRLLDDPAGYTVAGLSRTRSPEAEALAERHPGRVDLVSCDLSDIDALPAVVSDLARRHGPFWGLVNNAGLGLSGVLATMHRSDIERMMAVNLMAPIVLTKAVSRGMLAARQGRVVNISSIIAATGFHGLGVYAATKAGLEGLTRSLARELGKRDITVNCVAPGFLETGMTLDYDPQQLASIRRRAPLGVADPADVAGAVAYLLGPEAAKITGTVLTVDGGSVA</sequence>
<dbReference type="PANTHER" id="PTHR42879">
    <property type="entry name" value="3-OXOACYL-(ACYL-CARRIER-PROTEIN) REDUCTASE"/>
    <property type="match status" value="1"/>
</dbReference>
<keyword evidence="3" id="KW-0560">Oxidoreductase</keyword>
<dbReference type="EC" id="1.1.1.-" evidence="3"/>
<dbReference type="InterPro" id="IPR050259">
    <property type="entry name" value="SDR"/>
</dbReference>
<dbReference type="InterPro" id="IPR036291">
    <property type="entry name" value="NAD(P)-bd_dom_sf"/>
</dbReference>
<proteinExistence type="inferred from homology"/>
<dbReference type="GO" id="GO:0016491">
    <property type="term" value="F:oxidoreductase activity"/>
    <property type="evidence" value="ECO:0007669"/>
    <property type="project" value="UniProtKB-KW"/>
</dbReference>
<protein>
    <submittedName>
        <fullName evidence="3">SDR family NAD(P)-dependent oxidoreductase</fullName>
        <ecNumber evidence="3">1.1.1.-</ecNumber>
    </submittedName>
</protein>
<comment type="caution">
    <text evidence="3">The sequence shown here is derived from an EMBL/GenBank/DDBJ whole genome shotgun (WGS) entry which is preliminary data.</text>
</comment>
<keyword evidence="4" id="KW-1185">Reference proteome</keyword>
<dbReference type="Gene3D" id="3.40.50.720">
    <property type="entry name" value="NAD(P)-binding Rossmann-like Domain"/>
    <property type="match status" value="1"/>
</dbReference>
<dbReference type="EMBL" id="JBHSNA010000005">
    <property type="protein sequence ID" value="MFC5566490.1"/>
    <property type="molecule type" value="Genomic_DNA"/>
</dbReference>
<dbReference type="SUPFAM" id="SSF51735">
    <property type="entry name" value="NAD(P)-binding Rossmann-fold domains"/>
    <property type="match status" value="1"/>
</dbReference>
<reference evidence="4" key="1">
    <citation type="journal article" date="2019" name="Int. J. Syst. Evol. Microbiol.">
        <title>The Global Catalogue of Microorganisms (GCM) 10K type strain sequencing project: providing services to taxonomists for standard genome sequencing and annotation.</title>
        <authorList>
            <consortium name="The Broad Institute Genomics Platform"/>
            <consortium name="The Broad Institute Genome Sequencing Center for Infectious Disease"/>
            <person name="Wu L."/>
            <person name="Ma J."/>
        </authorList>
    </citation>
    <scope>NUCLEOTIDE SEQUENCE [LARGE SCALE GENOMIC DNA]</scope>
    <source>
        <strain evidence="4">KACC 11588</strain>
    </source>
</reference>
<dbReference type="RefSeq" id="WP_209840174.1">
    <property type="nucleotide sequence ID" value="NZ_JAGGJP010000006.1"/>
</dbReference>
<accession>A0ABW0SC70</accession>
<evidence type="ECO:0000313" key="3">
    <source>
        <dbReference type="EMBL" id="MFC5566490.1"/>
    </source>
</evidence>
<name>A0ABW0SC70_9RHOB</name>
<dbReference type="InterPro" id="IPR057326">
    <property type="entry name" value="KR_dom"/>
</dbReference>
<dbReference type="PROSITE" id="PS00061">
    <property type="entry name" value="ADH_SHORT"/>
    <property type="match status" value="1"/>
</dbReference>
<organism evidence="3 4">
    <name type="scientific">Rubellimicrobium aerolatum</name>
    <dbReference type="NCBI Taxonomy" id="490979"/>
    <lineage>
        <taxon>Bacteria</taxon>
        <taxon>Pseudomonadati</taxon>
        <taxon>Pseudomonadota</taxon>
        <taxon>Alphaproteobacteria</taxon>
        <taxon>Rhodobacterales</taxon>
        <taxon>Roseobacteraceae</taxon>
        <taxon>Rubellimicrobium</taxon>
    </lineage>
</organism>
<dbReference type="Proteomes" id="UP001596056">
    <property type="component" value="Unassembled WGS sequence"/>
</dbReference>
<dbReference type="SMART" id="SM00822">
    <property type="entry name" value="PKS_KR"/>
    <property type="match status" value="1"/>
</dbReference>
<evidence type="ECO:0000259" key="2">
    <source>
        <dbReference type="SMART" id="SM00822"/>
    </source>
</evidence>
<dbReference type="InterPro" id="IPR002347">
    <property type="entry name" value="SDR_fam"/>
</dbReference>
<evidence type="ECO:0000313" key="4">
    <source>
        <dbReference type="Proteomes" id="UP001596056"/>
    </source>
</evidence>